<dbReference type="Proteomes" id="UP000324800">
    <property type="component" value="Unassembled WGS sequence"/>
</dbReference>
<evidence type="ECO:0000313" key="2">
    <source>
        <dbReference type="Proteomes" id="UP000324800"/>
    </source>
</evidence>
<protein>
    <submittedName>
        <fullName evidence="1">Uncharacterized protein</fullName>
    </submittedName>
</protein>
<dbReference type="AlphaFoldDB" id="A0A5J4UJ55"/>
<evidence type="ECO:0000313" key="1">
    <source>
        <dbReference type="EMBL" id="KAA6370589.1"/>
    </source>
</evidence>
<sequence length="318" mass="35808">MRSPTNERKKTILSKVSDFLIFKGKKKINISIQSTRKIRRKTLRYNLGSEKLQLGSEKRFFVDFLDCNAIIAPITDIINALNCIQMSFSAYLTNPIATKIAINAPHNRSFSDFVVFPVNASGVISGLKEGSAYITATSKVDSAITARSQEIRVVSKSYRDATDSYSNTASVFIANVVSQYLKEKDNSSIKKDNKGFSSDLVSKIIVGLETYPEFSLGVLDMEDMIKEVTEEFPLASYKISPNGIVYSQSKFNISDYDLKLYDNSIVTRLQTILYDSNKSIIRVTYQYVLFAKSNGKWETIAEHLNRTYDNGSDMIKDL</sequence>
<organism evidence="1 2">
    <name type="scientific">Streblomastix strix</name>
    <dbReference type="NCBI Taxonomy" id="222440"/>
    <lineage>
        <taxon>Eukaryota</taxon>
        <taxon>Metamonada</taxon>
        <taxon>Preaxostyla</taxon>
        <taxon>Oxymonadida</taxon>
        <taxon>Streblomastigidae</taxon>
        <taxon>Streblomastix</taxon>
    </lineage>
</organism>
<name>A0A5J4UJ55_9EUKA</name>
<proteinExistence type="predicted"/>
<gene>
    <name evidence="1" type="ORF">EZS28_033885</name>
</gene>
<accession>A0A5J4UJ55</accession>
<comment type="caution">
    <text evidence="1">The sequence shown here is derived from an EMBL/GenBank/DDBJ whole genome shotgun (WGS) entry which is preliminary data.</text>
</comment>
<reference evidence="1 2" key="1">
    <citation type="submission" date="2019-03" db="EMBL/GenBank/DDBJ databases">
        <title>Single cell metagenomics reveals metabolic interactions within the superorganism composed of flagellate Streblomastix strix and complex community of Bacteroidetes bacteria on its surface.</title>
        <authorList>
            <person name="Treitli S.C."/>
            <person name="Kolisko M."/>
            <person name="Husnik F."/>
            <person name="Keeling P."/>
            <person name="Hampl V."/>
        </authorList>
    </citation>
    <scope>NUCLEOTIDE SEQUENCE [LARGE SCALE GENOMIC DNA]</scope>
    <source>
        <strain evidence="1">ST1C</strain>
    </source>
</reference>
<dbReference type="EMBL" id="SNRW01015245">
    <property type="protein sequence ID" value="KAA6370589.1"/>
    <property type="molecule type" value="Genomic_DNA"/>
</dbReference>
<feature type="non-terminal residue" evidence="1">
    <location>
        <position position="318"/>
    </location>
</feature>